<name>A0A5B7EBC5_PORTR</name>
<reference evidence="1 2" key="1">
    <citation type="submission" date="2019-05" db="EMBL/GenBank/DDBJ databases">
        <title>Another draft genome of Portunus trituberculatus and its Hox gene families provides insights of decapod evolution.</title>
        <authorList>
            <person name="Jeong J.-H."/>
            <person name="Song I."/>
            <person name="Kim S."/>
            <person name="Choi T."/>
            <person name="Kim D."/>
            <person name="Ryu S."/>
            <person name="Kim W."/>
        </authorList>
    </citation>
    <scope>NUCLEOTIDE SEQUENCE [LARGE SCALE GENOMIC DNA]</scope>
    <source>
        <tissue evidence="1">Muscle</tissue>
    </source>
</reference>
<proteinExistence type="predicted"/>
<protein>
    <submittedName>
        <fullName evidence="1">Uncharacterized protein</fullName>
    </submittedName>
</protein>
<gene>
    <name evidence="1" type="ORF">E2C01_023524</name>
</gene>
<evidence type="ECO:0000313" key="2">
    <source>
        <dbReference type="Proteomes" id="UP000324222"/>
    </source>
</evidence>
<keyword evidence="2" id="KW-1185">Reference proteome</keyword>
<comment type="caution">
    <text evidence="1">The sequence shown here is derived from an EMBL/GenBank/DDBJ whole genome shotgun (WGS) entry which is preliminary data.</text>
</comment>
<sequence length="39" mass="4575">MVPWWLHSVPGNIKALSKPIRMQCESPHQLFCLCYPLFC</sequence>
<evidence type="ECO:0000313" key="1">
    <source>
        <dbReference type="EMBL" id="MPC30263.1"/>
    </source>
</evidence>
<organism evidence="1 2">
    <name type="scientific">Portunus trituberculatus</name>
    <name type="common">Swimming crab</name>
    <name type="synonym">Neptunus trituberculatus</name>
    <dbReference type="NCBI Taxonomy" id="210409"/>
    <lineage>
        <taxon>Eukaryota</taxon>
        <taxon>Metazoa</taxon>
        <taxon>Ecdysozoa</taxon>
        <taxon>Arthropoda</taxon>
        <taxon>Crustacea</taxon>
        <taxon>Multicrustacea</taxon>
        <taxon>Malacostraca</taxon>
        <taxon>Eumalacostraca</taxon>
        <taxon>Eucarida</taxon>
        <taxon>Decapoda</taxon>
        <taxon>Pleocyemata</taxon>
        <taxon>Brachyura</taxon>
        <taxon>Eubrachyura</taxon>
        <taxon>Portunoidea</taxon>
        <taxon>Portunidae</taxon>
        <taxon>Portuninae</taxon>
        <taxon>Portunus</taxon>
    </lineage>
</organism>
<accession>A0A5B7EBC5</accession>
<dbReference type="Proteomes" id="UP000324222">
    <property type="component" value="Unassembled WGS sequence"/>
</dbReference>
<dbReference type="AlphaFoldDB" id="A0A5B7EBC5"/>
<dbReference type="EMBL" id="VSRR010002221">
    <property type="protein sequence ID" value="MPC30263.1"/>
    <property type="molecule type" value="Genomic_DNA"/>
</dbReference>